<accession>A0A940WQB8</accession>
<evidence type="ECO:0000256" key="1">
    <source>
        <dbReference type="ARBA" id="ARBA00010641"/>
    </source>
</evidence>
<protein>
    <submittedName>
        <fullName evidence="7">Sigma-70 family RNA polymerase sigma factor</fullName>
    </submittedName>
</protein>
<dbReference type="EMBL" id="JAGKSQ010000002">
    <property type="protein sequence ID" value="MBP3950734.1"/>
    <property type="molecule type" value="Genomic_DNA"/>
</dbReference>
<evidence type="ECO:0000256" key="4">
    <source>
        <dbReference type="ARBA" id="ARBA00023163"/>
    </source>
</evidence>
<dbReference type="InterPro" id="IPR013324">
    <property type="entry name" value="RNA_pol_sigma_r3/r4-like"/>
</dbReference>
<evidence type="ECO:0000313" key="7">
    <source>
        <dbReference type="EMBL" id="MBP3950734.1"/>
    </source>
</evidence>
<dbReference type="InterPro" id="IPR013249">
    <property type="entry name" value="RNA_pol_sigma70_r4_t2"/>
</dbReference>
<reference evidence="7" key="1">
    <citation type="submission" date="2021-03" db="EMBL/GenBank/DDBJ databases">
        <title>Bacillus suaedae sp. nov., isolated from Suaeda aralocaspica.</title>
        <authorList>
            <person name="Lei R.F.R."/>
        </authorList>
    </citation>
    <scope>NUCLEOTIDE SEQUENCE</scope>
    <source>
        <strain evidence="7">YZJH907-2</strain>
    </source>
</reference>
<name>A0A940WQB8_9BACI</name>
<keyword evidence="4" id="KW-0804">Transcription</keyword>
<dbReference type="GO" id="GO:0016987">
    <property type="term" value="F:sigma factor activity"/>
    <property type="evidence" value="ECO:0007669"/>
    <property type="project" value="UniProtKB-KW"/>
</dbReference>
<dbReference type="PANTHER" id="PTHR43133:SF60">
    <property type="entry name" value="RNA POLYMERASE SIGMA FACTOR SIGV"/>
    <property type="match status" value="1"/>
</dbReference>
<gene>
    <name evidence="7" type="ORF">J7W16_06270</name>
</gene>
<keyword evidence="2" id="KW-0805">Transcription regulation</keyword>
<dbReference type="PANTHER" id="PTHR43133">
    <property type="entry name" value="RNA POLYMERASE ECF-TYPE SIGMA FACTO"/>
    <property type="match status" value="1"/>
</dbReference>
<dbReference type="Pfam" id="PF04542">
    <property type="entry name" value="Sigma70_r2"/>
    <property type="match status" value="1"/>
</dbReference>
<dbReference type="GO" id="GO:0006352">
    <property type="term" value="P:DNA-templated transcription initiation"/>
    <property type="evidence" value="ECO:0007669"/>
    <property type="project" value="InterPro"/>
</dbReference>
<dbReference type="Gene3D" id="1.10.10.10">
    <property type="entry name" value="Winged helix-like DNA-binding domain superfamily/Winged helix DNA-binding domain"/>
    <property type="match status" value="1"/>
</dbReference>
<keyword evidence="8" id="KW-1185">Reference proteome</keyword>
<dbReference type="CDD" id="cd06171">
    <property type="entry name" value="Sigma70_r4"/>
    <property type="match status" value="1"/>
</dbReference>
<sequence>MNNNERSEEIREIYKQHFQDVYRFISSFLTDTNDIEDLTQEVFIRLFKSLANFKGQSELKTWIFSIARHVTYDHMKKQKKQKIISDRLLKFILPAKESIEEIIMIKEQNTVLYESLSCLNVDQRTVVILRGIHQLSIKETAKVLGWKESKVKVTYHRALQILKKNLINNKELKEGMI</sequence>
<dbReference type="SUPFAM" id="SSF88659">
    <property type="entry name" value="Sigma3 and sigma4 domains of RNA polymerase sigma factors"/>
    <property type="match status" value="1"/>
</dbReference>
<keyword evidence="3" id="KW-0731">Sigma factor</keyword>
<dbReference type="Pfam" id="PF08281">
    <property type="entry name" value="Sigma70_r4_2"/>
    <property type="match status" value="1"/>
</dbReference>
<evidence type="ECO:0000259" key="5">
    <source>
        <dbReference type="Pfam" id="PF04542"/>
    </source>
</evidence>
<organism evidence="7 8">
    <name type="scientific">Halalkalibacter suaedae</name>
    <dbReference type="NCBI Taxonomy" id="2822140"/>
    <lineage>
        <taxon>Bacteria</taxon>
        <taxon>Bacillati</taxon>
        <taxon>Bacillota</taxon>
        <taxon>Bacilli</taxon>
        <taxon>Bacillales</taxon>
        <taxon>Bacillaceae</taxon>
        <taxon>Halalkalibacter</taxon>
    </lineage>
</organism>
<evidence type="ECO:0000256" key="2">
    <source>
        <dbReference type="ARBA" id="ARBA00023015"/>
    </source>
</evidence>
<dbReference type="GO" id="GO:0003677">
    <property type="term" value="F:DNA binding"/>
    <property type="evidence" value="ECO:0007669"/>
    <property type="project" value="InterPro"/>
</dbReference>
<evidence type="ECO:0000259" key="6">
    <source>
        <dbReference type="Pfam" id="PF08281"/>
    </source>
</evidence>
<dbReference type="InterPro" id="IPR036388">
    <property type="entry name" value="WH-like_DNA-bd_sf"/>
</dbReference>
<dbReference type="InterPro" id="IPR039425">
    <property type="entry name" value="RNA_pol_sigma-70-like"/>
</dbReference>
<dbReference type="SUPFAM" id="SSF88946">
    <property type="entry name" value="Sigma2 domain of RNA polymerase sigma factors"/>
    <property type="match status" value="1"/>
</dbReference>
<dbReference type="AlphaFoldDB" id="A0A940WQB8"/>
<proteinExistence type="inferred from homology"/>
<feature type="domain" description="RNA polymerase sigma-70 region 2" evidence="5">
    <location>
        <begin position="13"/>
        <end position="80"/>
    </location>
</feature>
<feature type="domain" description="RNA polymerase sigma factor 70 region 4 type 2" evidence="6">
    <location>
        <begin position="112"/>
        <end position="160"/>
    </location>
</feature>
<comment type="similarity">
    <text evidence="1">Belongs to the sigma-70 factor family. ECF subfamily.</text>
</comment>
<dbReference type="InterPro" id="IPR013325">
    <property type="entry name" value="RNA_pol_sigma_r2"/>
</dbReference>
<dbReference type="NCBIfam" id="TIGR02937">
    <property type="entry name" value="sigma70-ECF"/>
    <property type="match status" value="1"/>
</dbReference>
<dbReference type="InterPro" id="IPR014284">
    <property type="entry name" value="RNA_pol_sigma-70_dom"/>
</dbReference>
<dbReference type="Proteomes" id="UP000678228">
    <property type="component" value="Unassembled WGS sequence"/>
</dbReference>
<comment type="caution">
    <text evidence="7">The sequence shown here is derived from an EMBL/GenBank/DDBJ whole genome shotgun (WGS) entry which is preliminary data.</text>
</comment>
<evidence type="ECO:0000256" key="3">
    <source>
        <dbReference type="ARBA" id="ARBA00023082"/>
    </source>
</evidence>
<dbReference type="InterPro" id="IPR007627">
    <property type="entry name" value="RNA_pol_sigma70_r2"/>
</dbReference>
<evidence type="ECO:0000313" key="8">
    <source>
        <dbReference type="Proteomes" id="UP000678228"/>
    </source>
</evidence>
<dbReference type="Gene3D" id="1.10.1740.10">
    <property type="match status" value="1"/>
</dbReference>